<protein>
    <recommendedName>
        <fullName evidence="11">ComEC/Rec2-related protein domain-containing protein</fullName>
    </recommendedName>
</protein>
<evidence type="ECO:0000313" key="9">
    <source>
        <dbReference type="EMBL" id="PIV42249.1"/>
    </source>
</evidence>
<dbReference type="Pfam" id="PF03772">
    <property type="entry name" value="Competence"/>
    <property type="match status" value="1"/>
</dbReference>
<feature type="transmembrane region" description="Helical" evidence="6">
    <location>
        <begin position="233"/>
        <end position="257"/>
    </location>
</feature>
<dbReference type="Pfam" id="PF13567">
    <property type="entry name" value="DUF4131"/>
    <property type="match status" value="1"/>
</dbReference>
<dbReference type="InterPro" id="IPR025405">
    <property type="entry name" value="DUF4131"/>
</dbReference>
<dbReference type="EMBL" id="PEUA01000053">
    <property type="protein sequence ID" value="PIV42249.1"/>
    <property type="molecule type" value="Genomic_DNA"/>
</dbReference>
<dbReference type="AlphaFoldDB" id="A0A2M7D7I9"/>
<dbReference type="NCBIfam" id="TIGR00360">
    <property type="entry name" value="ComEC_N-term"/>
    <property type="match status" value="1"/>
</dbReference>
<feature type="transmembrane region" description="Helical" evidence="6">
    <location>
        <begin position="393"/>
        <end position="412"/>
    </location>
</feature>
<organism evidence="9 10">
    <name type="scientific">Candidatus Nealsonbacteria bacterium CG02_land_8_20_14_3_00_40_11</name>
    <dbReference type="NCBI Taxonomy" id="1974700"/>
    <lineage>
        <taxon>Bacteria</taxon>
        <taxon>Candidatus Nealsoniibacteriota</taxon>
    </lineage>
</organism>
<dbReference type="InterPro" id="IPR052159">
    <property type="entry name" value="Competence_DNA_uptake"/>
</dbReference>
<reference evidence="10" key="1">
    <citation type="submission" date="2017-09" db="EMBL/GenBank/DDBJ databases">
        <title>Depth-based differentiation of microbial function through sediment-hosted aquifers and enrichment of novel symbionts in the deep terrestrial subsurface.</title>
        <authorList>
            <person name="Probst A.J."/>
            <person name="Ladd B."/>
            <person name="Jarett J.K."/>
            <person name="Geller-Mcgrath D.E."/>
            <person name="Sieber C.M.K."/>
            <person name="Emerson J.B."/>
            <person name="Anantharaman K."/>
            <person name="Thomas B.C."/>
            <person name="Malmstrom R."/>
            <person name="Stieglmeier M."/>
            <person name="Klingl A."/>
            <person name="Woyke T."/>
            <person name="Ryan C.M."/>
            <person name="Banfield J.F."/>
        </authorList>
    </citation>
    <scope>NUCLEOTIDE SEQUENCE [LARGE SCALE GENOMIC DNA]</scope>
</reference>
<evidence type="ECO:0000259" key="8">
    <source>
        <dbReference type="Pfam" id="PF13567"/>
    </source>
</evidence>
<feature type="transmembrane region" description="Helical" evidence="6">
    <location>
        <begin position="360"/>
        <end position="381"/>
    </location>
</feature>
<evidence type="ECO:0000256" key="4">
    <source>
        <dbReference type="ARBA" id="ARBA00022989"/>
    </source>
</evidence>
<keyword evidence="3 6" id="KW-0812">Transmembrane</keyword>
<dbReference type="PANTHER" id="PTHR30619:SF7">
    <property type="entry name" value="BETA-LACTAMASE DOMAIN PROTEIN"/>
    <property type="match status" value="1"/>
</dbReference>
<evidence type="ECO:0000256" key="6">
    <source>
        <dbReference type="SAM" id="Phobius"/>
    </source>
</evidence>
<evidence type="ECO:0000259" key="7">
    <source>
        <dbReference type="Pfam" id="PF03772"/>
    </source>
</evidence>
<evidence type="ECO:0008006" key="11">
    <source>
        <dbReference type="Google" id="ProtNLM"/>
    </source>
</evidence>
<gene>
    <name evidence="9" type="ORF">COS26_02385</name>
</gene>
<evidence type="ECO:0000313" key="10">
    <source>
        <dbReference type="Proteomes" id="UP000230304"/>
    </source>
</evidence>
<dbReference type="Proteomes" id="UP000230304">
    <property type="component" value="Unassembled WGS sequence"/>
</dbReference>
<dbReference type="PANTHER" id="PTHR30619">
    <property type="entry name" value="DNA INTERNALIZATION/COMPETENCE PROTEIN COMEC/REC2"/>
    <property type="match status" value="1"/>
</dbReference>
<comment type="caution">
    <text evidence="9">The sequence shown here is derived from an EMBL/GenBank/DDBJ whole genome shotgun (WGS) entry which is preliminary data.</text>
</comment>
<evidence type="ECO:0000256" key="3">
    <source>
        <dbReference type="ARBA" id="ARBA00022692"/>
    </source>
</evidence>
<evidence type="ECO:0000256" key="5">
    <source>
        <dbReference type="ARBA" id="ARBA00023136"/>
    </source>
</evidence>
<feature type="transmembrane region" description="Helical" evidence="6">
    <location>
        <begin position="308"/>
        <end position="324"/>
    </location>
</feature>
<feature type="transmembrane region" description="Helical" evidence="6">
    <location>
        <begin position="30"/>
        <end position="46"/>
    </location>
</feature>
<feature type="domain" description="ComEC/Rec2-related protein" evidence="7">
    <location>
        <begin position="209"/>
        <end position="477"/>
    </location>
</feature>
<sequence>MSKSKIFFCFCLSFIGGIFLSSINEIPQPVQLGFLILGIFLISVLWKYKKMAVIGFCILFLVLGIWRHQEAQSRIVDSGPSLNGLNDSNREVVLTGVISSEPAIGEKTLKLRVKTVLITVGRFPEYKYGDKLEITGLLKTPSEDIDGFNYRNYLQKEGIYSVMDFPKIELLGRGFGNPVMDVLFSFKNKFKEIAGNFISPPEVGILEALVFGDEGKISQEWKDKLNITGTRHIAAVSGMNITIIASLILSFVLSLGLWRRQAFYLTIFLLVIFILMIGAPASAVRAGIMAAVLMLAQHLGRLQASGRAVIFAAGLMLFLNPLLLKFDIGFQLSFLAVLGMIYLQPFFSDFLKKIPDPVVFPLRAALSATLSAQVFTLPILIYNFGRVSLISPITNILIVPLLAPLTVLIFIFGFAGLIFWAFGWILSWPVWLFLSYIVKIIDWSSRIPWASVFFKEIHWIWLMIFYLILGFMVWRLQESQKLKFLKY</sequence>
<feature type="transmembrane region" description="Helical" evidence="6">
    <location>
        <begin position="458"/>
        <end position="476"/>
    </location>
</feature>
<feature type="transmembrane region" description="Helical" evidence="6">
    <location>
        <begin position="330"/>
        <end position="348"/>
    </location>
</feature>
<keyword evidence="5 6" id="KW-0472">Membrane</keyword>
<comment type="subcellular location">
    <subcellularLocation>
        <location evidence="1">Cell membrane</location>
        <topology evidence="1">Multi-pass membrane protein</topology>
    </subcellularLocation>
</comment>
<evidence type="ECO:0000256" key="2">
    <source>
        <dbReference type="ARBA" id="ARBA00022475"/>
    </source>
</evidence>
<dbReference type="GO" id="GO:0005886">
    <property type="term" value="C:plasma membrane"/>
    <property type="evidence" value="ECO:0007669"/>
    <property type="project" value="UniProtKB-SubCell"/>
</dbReference>
<dbReference type="InterPro" id="IPR004477">
    <property type="entry name" value="ComEC_N"/>
</dbReference>
<accession>A0A2M7D7I9</accession>
<evidence type="ECO:0000256" key="1">
    <source>
        <dbReference type="ARBA" id="ARBA00004651"/>
    </source>
</evidence>
<proteinExistence type="predicted"/>
<feature type="domain" description="DUF4131" evidence="8">
    <location>
        <begin position="28"/>
        <end position="170"/>
    </location>
</feature>
<feature type="transmembrane region" description="Helical" evidence="6">
    <location>
        <begin position="6"/>
        <end position="23"/>
    </location>
</feature>
<keyword evidence="2" id="KW-1003">Cell membrane</keyword>
<name>A0A2M7D7I9_9BACT</name>
<feature type="transmembrane region" description="Helical" evidence="6">
    <location>
        <begin position="263"/>
        <end position="296"/>
    </location>
</feature>
<keyword evidence="4 6" id="KW-1133">Transmembrane helix</keyword>
<feature type="transmembrane region" description="Helical" evidence="6">
    <location>
        <begin position="52"/>
        <end position="68"/>
    </location>
</feature>
<feature type="transmembrane region" description="Helical" evidence="6">
    <location>
        <begin position="417"/>
        <end position="438"/>
    </location>
</feature>